<evidence type="ECO:0000313" key="6">
    <source>
        <dbReference type="Proteomes" id="UP000434957"/>
    </source>
</evidence>
<proteinExistence type="predicted"/>
<sequence length="80" mass="7940">MVRGLASASGGAALLLGVGSWSVIPRGAVSAPFGDIPRACCPAALPGKCEMLMLEEPRRAPLGGILPGVGPTVLTGKCGR</sequence>
<organism evidence="2 7">
    <name type="scientific">Phytophthora rubi</name>
    <dbReference type="NCBI Taxonomy" id="129364"/>
    <lineage>
        <taxon>Eukaryota</taxon>
        <taxon>Sar</taxon>
        <taxon>Stramenopiles</taxon>
        <taxon>Oomycota</taxon>
        <taxon>Peronosporomycetes</taxon>
        <taxon>Peronosporales</taxon>
        <taxon>Peronosporaceae</taxon>
        <taxon>Phytophthora</taxon>
    </lineage>
</organism>
<evidence type="ECO:0000313" key="5">
    <source>
        <dbReference type="Proteomes" id="UP000429607"/>
    </source>
</evidence>
<feature type="signal peptide" evidence="1">
    <location>
        <begin position="1"/>
        <end position="30"/>
    </location>
</feature>
<dbReference type="Proteomes" id="UP000434957">
    <property type="component" value="Unassembled WGS sequence"/>
</dbReference>
<comment type="caution">
    <text evidence="2">The sequence shown here is derived from an EMBL/GenBank/DDBJ whole genome shotgun (WGS) entry which is preliminary data.</text>
</comment>
<protein>
    <submittedName>
        <fullName evidence="2">Uncharacterized protein</fullName>
    </submittedName>
</protein>
<evidence type="ECO:0000313" key="2">
    <source>
        <dbReference type="EMBL" id="KAE8988679.1"/>
    </source>
</evidence>
<name>A0A6A3J044_9STRA</name>
<dbReference type="Proteomes" id="UP000429607">
    <property type="component" value="Unassembled WGS sequence"/>
</dbReference>
<dbReference type="EMBL" id="QXFT01002361">
    <property type="protein sequence ID" value="KAE9299496.1"/>
    <property type="molecule type" value="Genomic_DNA"/>
</dbReference>
<dbReference type="EMBL" id="QXFU01002224">
    <property type="protein sequence ID" value="KAE8988679.1"/>
    <property type="molecule type" value="Genomic_DNA"/>
</dbReference>
<keyword evidence="1" id="KW-0732">Signal</keyword>
<gene>
    <name evidence="3" type="ORF">PR001_g16007</name>
    <name evidence="2" type="ORF">PR002_g21689</name>
    <name evidence="4" type="ORF">PR003_g22979</name>
</gene>
<dbReference type="Proteomes" id="UP000435112">
    <property type="component" value="Unassembled WGS sequence"/>
</dbReference>
<evidence type="ECO:0000256" key="1">
    <source>
        <dbReference type="SAM" id="SignalP"/>
    </source>
</evidence>
<reference evidence="5 7" key="1">
    <citation type="submission" date="2018-09" db="EMBL/GenBank/DDBJ databases">
        <title>Genomic investigation of the strawberry pathogen Phytophthora fragariae indicates pathogenicity is determined by transcriptional variation in three key races.</title>
        <authorList>
            <person name="Adams T.M."/>
            <person name="Armitage A.D."/>
            <person name="Sobczyk M.K."/>
            <person name="Bates H.J."/>
            <person name="Dunwell J.M."/>
            <person name="Nellist C.F."/>
            <person name="Harrison R.J."/>
        </authorList>
    </citation>
    <scope>NUCLEOTIDE SEQUENCE [LARGE SCALE GENOMIC DNA]</scope>
    <source>
        <strain evidence="3 5">SCRP249</strain>
        <strain evidence="2 7">SCRP324</strain>
        <strain evidence="4 6">SCRP333</strain>
    </source>
</reference>
<dbReference type="EMBL" id="QXFV01001238">
    <property type="protein sequence ID" value="KAE9011075.1"/>
    <property type="molecule type" value="Genomic_DNA"/>
</dbReference>
<evidence type="ECO:0000313" key="3">
    <source>
        <dbReference type="EMBL" id="KAE9011075.1"/>
    </source>
</evidence>
<keyword evidence="6" id="KW-1185">Reference proteome</keyword>
<evidence type="ECO:0000313" key="4">
    <source>
        <dbReference type="EMBL" id="KAE9299496.1"/>
    </source>
</evidence>
<evidence type="ECO:0000313" key="7">
    <source>
        <dbReference type="Proteomes" id="UP000435112"/>
    </source>
</evidence>
<dbReference type="AlphaFoldDB" id="A0A6A3J044"/>
<feature type="chain" id="PRO_5036164466" evidence="1">
    <location>
        <begin position="31"/>
        <end position="80"/>
    </location>
</feature>
<accession>A0A6A3J044</accession>